<feature type="compositionally biased region" description="Low complexity" evidence="1">
    <location>
        <begin position="25"/>
        <end position="40"/>
    </location>
</feature>
<gene>
    <name evidence="2" type="ORF">C8034_v004491</name>
</gene>
<comment type="caution">
    <text evidence="2">The sequence shown here is derived from an EMBL/GenBank/DDBJ whole genome shotgun (WGS) entry which is preliminary data.</text>
</comment>
<evidence type="ECO:0000313" key="3">
    <source>
        <dbReference type="Proteomes" id="UP000295604"/>
    </source>
</evidence>
<accession>A0A4R8T878</accession>
<evidence type="ECO:0000256" key="1">
    <source>
        <dbReference type="SAM" id="MobiDB-lite"/>
    </source>
</evidence>
<dbReference type="AlphaFoldDB" id="A0A4R8T878"/>
<dbReference type="Proteomes" id="UP000295604">
    <property type="component" value="Unassembled WGS sequence"/>
</dbReference>
<organism evidence="2 3">
    <name type="scientific">Colletotrichum sidae</name>
    <dbReference type="NCBI Taxonomy" id="1347389"/>
    <lineage>
        <taxon>Eukaryota</taxon>
        <taxon>Fungi</taxon>
        <taxon>Dikarya</taxon>
        <taxon>Ascomycota</taxon>
        <taxon>Pezizomycotina</taxon>
        <taxon>Sordariomycetes</taxon>
        <taxon>Hypocreomycetidae</taxon>
        <taxon>Glomerellales</taxon>
        <taxon>Glomerellaceae</taxon>
        <taxon>Colletotrichum</taxon>
        <taxon>Colletotrichum orbiculare species complex</taxon>
    </lineage>
</organism>
<proteinExistence type="predicted"/>
<reference evidence="2 3" key="1">
    <citation type="submission" date="2018-11" db="EMBL/GenBank/DDBJ databases">
        <title>Genome sequence and assembly of Colletotrichum sidae.</title>
        <authorList>
            <person name="Gan P."/>
            <person name="Shirasu K."/>
        </authorList>
    </citation>
    <scope>NUCLEOTIDE SEQUENCE [LARGE SCALE GENOMIC DNA]</scope>
    <source>
        <strain evidence="2 3">CBS 518.97</strain>
    </source>
</reference>
<evidence type="ECO:0000313" key="2">
    <source>
        <dbReference type="EMBL" id="TEA13643.1"/>
    </source>
</evidence>
<name>A0A4R8T878_9PEZI</name>
<keyword evidence="3" id="KW-1185">Reference proteome</keyword>
<feature type="region of interest" description="Disordered" evidence="1">
    <location>
        <begin position="24"/>
        <end position="64"/>
    </location>
</feature>
<sequence length="64" mass="7037">MEQSTFFGHWPGHHDEVAHCLVPLSSSSSAPQSSIQQTAAGTRWNSPKRPQDPQALDCPDLRLP</sequence>
<protein>
    <submittedName>
        <fullName evidence="2">Uncharacterized protein</fullName>
    </submittedName>
</protein>
<dbReference type="EMBL" id="QAPF01000193">
    <property type="protein sequence ID" value="TEA13643.1"/>
    <property type="molecule type" value="Genomic_DNA"/>
</dbReference>